<sequence>MAEGLLTGEEIDTALAALEGWRHDGDALLKDVPVTPDSYDWLSRAVLNEAHVLDHHPVIERTASGIRFRLSTADAGGVTARDVELAARIDHVLDGGARDWDN</sequence>
<dbReference type="EC" id="4.2.1.96" evidence="3"/>
<reference evidence="6 7" key="1">
    <citation type="submission" date="2019-05" db="EMBL/GenBank/DDBJ databases">
        <title>Draft genome sequence of Nonomuraea zeae DSM 100528.</title>
        <authorList>
            <person name="Saricaoglu S."/>
            <person name="Isik K."/>
        </authorList>
    </citation>
    <scope>NUCLEOTIDE SEQUENCE [LARGE SCALE GENOMIC DNA]</scope>
    <source>
        <strain evidence="6 7">DSM 100528</strain>
    </source>
</reference>
<keyword evidence="5" id="KW-0456">Lyase</keyword>
<dbReference type="Gene3D" id="3.30.1360.20">
    <property type="entry name" value="Transcriptional coactivator/pterin dehydratase"/>
    <property type="match status" value="1"/>
</dbReference>
<protein>
    <recommendedName>
        <fullName evidence="4">Putative pterin-4-alpha-carbinolamine dehydratase</fullName>
        <ecNumber evidence="3">4.2.1.96</ecNumber>
    </recommendedName>
</protein>
<dbReference type="GO" id="GO:0008124">
    <property type="term" value="F:4-alpha-hydroxytetrahydrobiopterin dehydratase activity"/>
    <property type="evidence" value="ECO:0007669"/>
    <property type="project" value="UniProtKB-EC"/>
</dbReference>
<accession>A0A5S4G1E6</accession>
<dbReference type="RefSeq" id="WP_138695252.1">
    <property type="nucleotide sequence ID" value="NZ_JBHSAZ010000052.1"/>
</dbReference>
<dbReference type="Proteomes" id="UP000306628">
    <property type="component" value="Unassembled WGS sequence"/>
</dbReference>
<dbReference type="OrthoDB" id="15077at2"/>
<dbReference type="InterPro" id="IPR001533">
    <property type="entry name" value="Pterin_deHydtase"/>
</dbReference>
<dbReference type="AlphaFoldDB" id="A0A5S4G1E6"/>
<evidence type="ECO:0000313" key="7">
    <source>
        <dbReference type="Proteomes" id="UP000306628"/>
    </source>
</evidence>
<dbReference type="SUPFAM" id="SSF55248">
    <property type="entry name" value="PCD-like"/>
    <property type="match status" value="1"/>
</dbReference>
<comment type="similarity">
    <text evidence="2">Belongs to the pterin-4-alpha-carbinolamine dehydratase family.</text>
</comment>
<dbReference type="EMBL" id="VCKX01000184">
    <property type="protein sequence ID" value="TMR26865.1"/>
    <property type="molecule type" value="Genomic_DNA"/>
</dbReference>
<dbReference type="InterPro" id="IPR036428">
    <property type="entry name" value="PCD_sf"/>
</dbReference>
<name>A0A5S4G1E6_9ACTN</name>
<keyword evidence="7" id="KW-1185">Reference proteome</keyword>
<evidence type="ECO:0000256" key="4">
    <source>
        <dbReference type="ARBA" id="ARBA00021735"/>
    </source>
</evidence>
<evidence type="ECO:0000256" key="5">
    <source>
        <dbReference type="ARBA" id="ARBA00023239"/>
    </source>
</evidence>
<evidence type="ECO:0000313" key="6">
    <source>
        <dbReference type="EMBL" id="TMR26865.1"/>
    </source>
</evidence>
<dbReference type="Pfam" id="PF01329">
    <property type="entry name" value="Pterin_4a"/>
    <property type="match status" value="1"/>
</dbReference>
<evidence type="ECO:0000256" key="1">
    <source>
        <dbReference type="ARBA" id="ARBA00001554"/>
    </source>
</evidence>
<gene>
    <name evidence="6" type="ORF">ETD85_41145</name>
</gene>
<dbReference type="GO" id="GO:0006729">
    <property type="term" value="P:tetrahydrobiopterin biosynthetic process"/>
    <property type="evidence" value="ECO:0007669"/>
    <property type="project" value="InterPro"/>
</dbReference>
<proteinExistence type="inferred from homology"/>
<evidence type="ECO:0000256" key="3">
    <source>
        <dbReference type="ARBA" id="ARBA00013252"/>
    </source>
</evidence>
<comment type="catalytic activity">
    <reaction evidence="1">
        <text>(4aS,6R)-4a-hydroxy-L-erythro-5,6,7,8-tetrahydrobiopterin = (6R)-L-erythro-6,7-dihydrobiopterin + H2O</text>
        <dbReference type="Rhea" id="RHEA:11920"/>
        <dbReference type="ChEBI" id="CHEBI:15377"/>
        <dbReference type="ChEBI" id="CHEBI:15642"/>
        <dbReference type="ChEBI" id="CHEBI:43120"/>
        <dbReference type="EC" id="4.2.1.96"/>
    </reaction>
</comment>
<evidence type="ECO:0000256" key="2">
    <source>
        <dbReference type="ARBA" id="ARBA00006472"/>
    </source>
</evidence>
<organism evidence="6 7">
    <name type="scientific">Nonomuraea zeae</name>
    <dbReference type="NCBI Taxonomy" id="1642303"/>
    <lineage>
        <taxon>Bacteria</taxon>
        <taxon>Bacillati</taxon>
        <taxon>Actinomycetota</taxon>
        <taxon>Actinomycetes</taxon>
        <taxon>Streptosporangiales</taxon>
        <taxon>Streptosporangiaceae</taxon>
        <taxon>Nonomuraea</taxon>
    </lineage>
</organism>
<comment type="caution">
    <text evidence="6">The sequence shown here is derived from an EMBL/GenBank/DDBJ whole genome shotgun (WGS) entry which is preliminary data.</text>
</comment>